<keyword evidence="9" id="KW-1133">Transmembrane helix</keyword>
<dbReference type="InterPro" id="IPR001611">
    <property type="entry name" value="Leu-rich_rpt"/>
</dbReference>
<evidence type="ECO:0000256" key="8">
    <source>
        <dbReference type="ARBA" id="ARBA00022737"/>
    </source>
</evidence>
<dbReference type="Pfam" id="PF08263">
    <property type="entry name" value="LRRNT_2"/>
    <property type="match status" value="1"/>
</dbReference>
<protein>
    <recommendedName>
        <fullName evidence="14">Leucine-rich repeat-containing N-terminal plant-type domain-containing protein</fullName>
    </recommendedName>
</protein>
<reference evidence="15" key="2">
    <citation type="submission" date="2023-02" db="EMBL/GenBank/DDBJ databases">
        <authorList>
            <person name="Swenson N.G."/>
            <person name="Wegrzyn J.L."/>
            <person name="Mcevoy S.L."/>
        </authorList>
    </citation>
    <scope>NUCLEOTIDE SEQUENCE</scope>
    <source>
        <strain evidence="15">91603</strain>
        <tissue evidence="15">Leaf</tissue>
    </source>
</reference>
<keyword evidence="5" id="KW-0433">Leucine-rich repeat</keyword>
<evidence type="ECO:0000256" key="3">
    <source>
        <dbReference type="ARBA" id="ARBA00009592"/>
    </source>
</evidence>
<gene>
    <name evidence="15" type="ORF">LWI28_011296</name>
</gene>
<name>A0AAD5I9U7_ACENE</name>
<keyword evidence="16" id="KW-1185">Reference proteome</keyword>
<sequence>MPSSILLCCFCFLLFHSFSTPSIATIHSNETDRLALLAIKSRLDDPLGVTSSWNDSVPLCTWTGVSCGPQHQRVTELDLSNQSMGGELSPFIGNLSFLRSIHLEDNNFHADIPNEVSLLFKLETLILANNSFSGTIPNNLSQCSNLIVFNARRNNLQGEIPTEIGYLLKLETLNIGENQLTGQIPTSIGNLSALQALVVCSNDLSGTIPYSLGQLKSLFYLHLGENNISGIIPPPIFNISSLTILFLLFNRLSGSLPHNMGYDLPKLKMICIFGNNFTGPLPYSLSNTSNLERVDFSNNSFSGKVSIDFSQLKNFSVLSLFENNLGIGTADDLHFLTSLLNCSKLESLVLNRNQFGGVLPKFIGNLSSTMSILTIGGNQIYGSIPPEIGNLVNLQAFDMGKSQLSGTIPQDIGKLKKLQVLNLEENSLRGSIPASLGRAFWVGGFDI</sequence>
<keyword evidence="10" id="KW-0472">Membrane</keyword>
<keyword evidence="11" id="KW-0325">Glycoprotein</keyword>
<dbReference type="FunFam" id="3.80.10.10:FF:000383">
    <property type="entry name" value="Leucine-rich repeat receptor protein kinase EMS1"/>
    <property type="match status" value="1"/>
</dbReference>
<evidence type="ECO:0000256" key="9">
    <source>
        <dbReference type="ARBA" id="ARBA00022989"/>
    </source>
</evidence>
<dbReference type="GO" id="GO:0005886">
    <property type="term" value="C:plasma membrane"/>
    <property type="evidence" value="ECO:0007669"/>
    <property type="project" value="UniProtKB-SubCell"/>
</dbReference>
<dbReference type="Pfam" id="PF13855">
    <property type="entry name" value="LRR_8"/>
    <property type="match status" value="1"/>
</dbReference>
<evidence type="ECO:0000256" key="11">
    <source>
        <dbReference type="ARBA" id="ARBA00023180"/>
    </source>
</evidence>
<accession>A0AAD5I9U7</accession>
<feature type="domain" description="Leucine-rich repeat-containing N-terminal plant-type" evidence="14">
    <location>
        <begin position="30"/>
        <end position="67"/>
    </location>
</feature>
<dbReference type="PANTHER" id="PTHR48059">
    <property type="entry name" value="POLYGALACTURONASE INHIBITOR 1"/>
    <property type="match status" value="1"/>
</dbReference>
<evidence type="ECO:0000256" key="6">
    <source>
        <dbReference type="ARBA" id="ARBA00022692"/>
    </source>
</evidence>
<comment type="similarity">
    <text evidence="12">Belongs to the polygalacturonase-inhibiting protein family.</text>
</comment>
<evidence type="ECO:0000259" key="14">
    <source>
        <dbReference type="Pfam" id="PF08263"/>
    </source>
</evidence>
<dbReference type="InterPro" id="IPR032675">
    <property type="entry name" value="LRR_dom_sf"/>
</dbReference>
<feature type="signal peptide" evidence="13">
    <location>
        <begin position="1"/>
        <end position="24"/>
    </location>
</feature>
<evidence type="ECO:0000256" key="1">
    <source>
        <dbReference type="ARBA" id="ARBA00004236"/>
    </source>
</evidence>
<keyword evidence="7 13" id="KW-0732">Signal</keyword>
<feature type="chain" id="PRO_5042242908" description="Leucine-rich repeat-containing N-terminal plant-type domain-containing protein" evidence="13">
    <location>
        <begin position="25"/>
        <end position="447"/>
    </location>
</feature>
<dbReference type="Pfam" id="PF00560">
    <property type="entry name" value="LRR_1"/>
    <property type="match status" value="4"/>
</dbReference>
<comment type="subcellular location">
    <subcellularLocation>
        <location evidence="1">Cell membrane</location>
    </subcellularLocation>
    <subcellularLocation>
        <location evidence="2">Membrane</location>
        <topology evidence="2">Single-pass type I membrane protein</topology>
    </subcellularLocation>
</comment>
<evidence type="ECO:0000313" key="15">
    <source>
        <dbReference type="EMBL" id="KAI9156731.1"/>
    </source>
</evidence>
<dbReference type="SUPFAM" id="SSF52058">
    <property type="entry name" value="L domain-like"/>
    <property type="match status" value="2"/>
</dbReference>
<dbReference type="SMART" id="SM00369">
    <property type="entry name" value="LRR_TYP"/>
    <property type="match status" value="4"/>
</dbReference>
<evidence type="ECO:0000256" key="2">
    <source>
        <dbReference type="ARBA" id="ARBA00004479"/>
    </source>
</evidence>
<dbReference type="InterPro" id="IPR003591">
    <property type="entry name" value="Leu-rich_rpt_typical-subtyp"/>
</dbReference>
<dbReference type="AlphaFoldDB" id="A0AAD5I9U7"/>
<dbReference type="InterPro" id="IPR051848">
    <property type="entry name" value="PGIP"/>
</dbReference>
<dbReference type="FunFam" id="3.80.10.10:FF:000041">
    <property type="entry name" value="LRR receptor-like serine/threonine-protein kinase ERECTA"/>
    <property type="match status" value="1"/>
</dbReference>
<dbReference type="FunFam" id="3.80.10.10:FF:000275">
    <property type="entry name" value="Leucine-rich repeat receptor-like protein kinase"/>
    <property type="match status" value="1"/>
</dbReference>
<dbReference type="Proteomes" id="UP001064489">
    <property type="component" value="Chromosome 12"/>
</dbReference>
<reference evidence="15" key="1">
    <citation type="journal article" date="2022" name="Plant J.">
        <title>Strategies of tolerance reflected in two North American maple genomes.</title>
        <authorList>
            <person name="McEvoy S.L."/>
            <person name="Sezen U.U."/>
            <person name="Trouern-Trend A."/>
            <person name="McMahon S.M."/>
            <person name="Schaberg P.G."/>
            <person name="Yang J."/>
            <person name="Wegrzyn J.L."/>
            <person name="Swenson N.G."/>
        </authorList>
    </citation>
    <scope>NUCLEOTIDE SEQUENCE</scope>
    <source>
        <strain evidence="15">91603</strain>
    </source>
</reference>
<evidence type="ECO:0000256" key="7">
    <source>
        <dbReference type="ARBA" id="ARBA00022729"/>
    </source>
</evidence>
<dbReference type="InterPro" id="IPR013210">
    <property type="entry name" value="LRR_N_plant-typ"/>
</dbReference>
<keyword evidence="6" id="KW-0812">Transmembrane</keyword>
<comment type="caution">
    <text evidence="15">The sequence shown here is derived from an EMBL/GenBank/DDBJ whole genome shotgun (WGS) entry which is preliminary data.</text>
</comment>
<dbReference type="PANTHER" id="PTHR48059:SF4">
    <property type="entry name" value="POLYGALACTURONASE INHIBITOR 1-RELATED"/>
    <property type="match status" value="1"/>
</dbReference>
<evidence type="ECO:0000256" key="10">
    <source>
        <dbReference type="ARBA" id="ARBA00023136"/>
    </source>
</evidence>
<evidence type="ECO:0000256" key="4">
    <source>
        <dbReference type="ARBA" id="ARBA00022475"/>
    </source>
</evidence>
<evidence type="ECO:0000256" key="5">
    <source>
        <dbReference type="ARBA" id="ARBA00022614"/>
    </source>
</evidence>
<comment type="similarity">
    <text evidence="3">Belongs to the RLP family.</text>
</comment>
<evidence type="ECO:0000256" key="12">
    <source>
        <dbReference type="ARBA" id="ARBA00038043"/>
    </source>
</evidence>
<keyword evidence="8" id="KW-0677">Repeat</keyword>
<proteinExistence type="inferred from homology"/>
<keyword evidence="4" id="KW-1003">Cell membrane</keyword>
<evidence type="ECO:0000313" key="16">
    <source>
        <dbReference type="Proteomes" id="UP001064489"/>
    </source>
</evidence>
<dbReference type="Gene3D" id="3.80.10.10">
    <property type="entry name" value="Ribonuclease Inhibitor"/>
    <property type="match status" value="3"/>
</dbReference>
<dbReference type="EMBL" id="JAJSOW010000107">
    <property type="protein sequence ID" value="KAI9156731.1"/>
    <property type="molecule type" value="Genomic_DNA"/>
</dbReference>
<evidence type="ECO:0000256" key="13">
    <source>
        <dbReference type="SAM" id="SignalP"/>
    </source>
</evidence>
<organism evidence="15 16">
    <name type="scientific">Acer negundo</name>
    <name type="common">Box elder</name>
    <dbReference type="NCBI Taxonomy" id="4023"/>
    <lineage>
        <taxon>Eukaryota</taxon>
        <taxon>Viridiplantae</taxon>
        <taxon>Streptophyta</taxon>
        <taxon>Embryophyta</taxon>
        <taxon>Tracheophyta</taxon>
        <taxon>Spermatophyta</taxon>
        <taxon>Magnoliopsida</taxon>
        <taxon>eudicotyledons</taxon>
        <taxon>Gunneridae</taxon>
        <taxon>Pentapetalae</taxon>
        <taxon>rosids</taxon>
        <taxon>malvids</taxon>
        <taxon>Sapindales</taxon>
        <taxon>Sapindaceae</taxon>
        <taxon>Hippocastanoideae</taxon>
        <taxon>Acereae</taxon>
        <taxon>Acer</taxon>
    </lineage>
</organism>